<keyword evidence="1" id="KW-0472">Membrane</keyword>
<dbReference type="Proteomes" id="UP000269410">
    <property type="component" value="Unassembled WGS sequence"/>
</dbReference>
<evidence type="ECO:0000313" key="3">
    <source>
        <dbReference type="Proteomes" id="UP000269410"/>
    </source>
</evidence>
<gene>
    <name evidence="2" type="ORF">D6810_00535</name>
</gene>
<dbReference type="GO" id="GO:0046872">
    <property type="term" value="F:metal ion binding"/>
    <property type="evidence" value="ECO:0007669"/>
    <property type="project" value="InterPro"/>
</dbReference>
<proteinExistence type="predicted"/>
<comment type="caution">
    <text evidence="2">The sequence shown here is derived from an EMBL/GenBank/DDBJ whole genome shotgun (WGS) entry which is preliminary data.</text>
</comment>
<dbReference type="InterPro" id="IPR003961">
    <property type="entry name" value="FN3_dom"/>
</dbReference>
<evidence type="ECO:0000256" key="1">
    <source>
        <dbReference type="SAM" id="Phobius"/>
    </source>
</evidence>
<evidence type="ECO:0008006" key="4">
    <source>
        <dbReference type="Google" id="ProtNLM"/>
    </source>
</evidence>
<dbReference type="AlphaFoldDB" id="A0A3M0Z298"/>
<protein>
    <recommendedName>
        <fullName evidence="4">Purple acid phosphatase N-terminal domain-containing protein</fullName>
    </recommendedName>
</protein>
<accession>A0A3M0Z298</accession>
<keyword evidence="1" id="KW-1133">Transmembrane helix</keyword>
<dbReference type="CDD" id="cd00063">
    <property type="entry name" value="FN3"/>
    <property type="match status" value="1"/>
</dbReference>
<dbReference type="GO" id="GO:0003993">
    <property type="term" value="F:acid phosphatase activity"/>
    <property type="evidence" value="ECO:0007669"/>
    <property type="project" value="InterPro"/>
</dbReference>
<name>A0A3M0Z298_9BACT</name>
<reference evidence="2 3" key="1">
    <citation type="submission" date="2018-10" db="EMBL/GenBank/DDBJ databases">
        <title>Thermophilic Lithotrophy and Phototrophy in an Intertidal, Iron-rich, Geothermal Spring.</title>
        <authorList>
            <person name="Ward L.M."/>
            <person name="Idei A."/>
            <person name="Nakagawa M."/>
            <person name="Ueno Y."/>
            <person name="Fischer W."/>
            <person name="Mcglynn S.E."/>
        </authorList>
    </citation>
    <scope>NUCLEOTIDE SEQUENCE [LARGE SCALE GENOMIC DNA]</scope>
    <source>
        <strain evidence="2">J137</strain>
    </source>
</reference>
<dbReference type="Gene3D" id="2.60.40.380">
    <property type="entry name" value="Purple acid phosphatase-like, N-terminal"/>
    <property type="match status" value="1"/>
</dbReference>
<sequence>MDEKRIEVIKTVSKVSLVVFLIFLIGYVVLYLISFIFDDGGGIRDVEITNVSSNSFTVVWVTDRPVLSEVLVSESENFLDLVPRWTSGAKNYFDERDVSQENDGRYVYKQNKARTHHFVTIRDLDPEREYYFRILGGLKAFKIDDKFKVKTFKETESTQTPFPVMSRAINSEDESVFLQDAFVVVTVYKENTIGQKIATFVNNNNGGWTFDLRNVRKEDGELMDWGVEPDILADVYFRYADKNKVSRNLLKLNPTGVLENIFYNFDVGN</sequence>
<organism evidence="2 3">
    <name type="scientific">Candidatus Dojkabacteria bacterium</name>
    <dbReference type="NCBI Taxonomy" id="2099670"/>
    <lineage>
        <taxon>Bacteria</taxon>
        <taxon>Candidatus Dojkabacteria</taxon>
    </lineage>
</organism>
<dbReference type="EMBL" id="RFKV01000019">
    <property type="protein sequence ID" value="RMD77596.1"/>
    <property type="molecule type" value="Genomic_DNA"/>
</dbReference>
<keyword evidence="1" id="KW-0812">Transmembrane</keyword>
<dbReference type="InterPro" id="IPR008963">
    <property type="entry name" value="Purple_acid_Pase-like_N"/>
</dbReference>
<evidence type="ECO:0000313" key="2">
    <source>
        <dbReference type="EMBL" id="RMD77596.1"/>
    </source>
</evidence>
<feature type="transmembrane region" description="Helical" evidence="1">
    <location>
        <begin position="12"/>
        <end position="37"/>
    </location>
</feature>
<dbReference type="SUPFAM" id="SSF49363">
    <property type="entry name" value="Purple acid phosphatase, N-terminal domain"/>
    <property type="match status" value="1"/>
</dbReference>